<dbReference type="RefSeq" id="XP_046006116.1">
    <property type="nucleotide sequence ID" value="XM_046159701.1"/>
</dbReference>
<evidence type="ECO:0000313" key="2">
    <source>
        <dbReference type="Proteomes" id="UP000756346"/>
    </source>
</evidence>
<keyword evidence="2" id="KW-1185">Reference proteome</keyword>
<proteinExistence type="predicted"/>
<accession>A0A9P9BGW9</accession>
<gene>
    <name evidence="1" type="ORF">B0I36DRAFT_369014</name>
</gene>
<organism evidence="1 2">
    <name type="scientific">Microdochium trichocladiopsis</name>
    <dbReference type="NCBI Taxonomy" id="1682393"/>
    <lineage>
        <taxon>Eukaryota</taxon>
        <taxon>Fungi</taxon>
        <taxon>Dikarya</taxon>
        <taxon>Ascomycota</taxon>
        <taxon>Pezizomycotina</taxon>
        <taxon>Sordariomycetes</taxon>
        <taxon>Xylariomycetidae</taxon>
        <taxon>Xylariales</taxon>
        <taxon>Microdochiaceae</taxon>
        <taxon>Microdochium</taxon>
    </lineage>
</organism>
<sequence>MDDLNEGAEDRVSDPSIIVSALFKDEDSIDATTDNFKDTGADSWNSDDNTNISYLSGDENSINVTTFKPGRYFVPFHDSRSAQDGEHSGRLYVVLKKGNTGCSAGQDTDEQFAHATFVARFTRYTPEPSAESSQLVTPILYVHPITRTVTGERLHDEGKIILPNIQLMENCLSGKADEELGETYILNTEQYQALQKLVDTLTNDINDLLMICEHPNAWADTKRLILDKGVLRSWWSQGTVPLLGNSII</sequence>
<dbReference type="GeneID" id="70189247"/>
<dbReference type="AlphaFoldDB" id="A0A9P9BGW9"/>
<comment type="caution">
    <text evidence="1">The sequence shown here is derived from an EMBL/GenBank/DDBJ whole genome shotgun (WGS) entry which is preliminary data.</text>
</comment>
<evidence type="ECO:0000313" key="1">
    <source>
        <dbReference type="EMBL" id="KAH7016492.1"/>
    </source>
</evidence>
<dbReference type="EMBL" id="JAGTJQ010000012">
    <property type="protein sequence ID" value="KAH7016492.1"/>
    <property type="molecule type" value="Genomic_DNA"/>
</dbReference>
<reference evidence="1" key="1">
    <citation type="journal article" date="2021" name="Nat. Commun.">
        <title>Genetic determinants of endophytism in the Arabidopsis root mycobiome.</title>
        <authorList>
            <person name="Mesny F."/>
            <person name="Miyauchi S."/>
            <person name="Thiergart T."/>
            <person name="Pickel B."/>
            <person name="Atanasova L."/>
            <person name="Karlsson M."/>
            <person name="Huettel B."/>
            <person name="Barry K.W."/>
            <person name="Haridas S."/>
            <person name="Chen C."/>
            <person name="Bauer D."/>
            <person name="Andreopoulos W."/>
            <person name="Pangilinan J."/>
            <person name="LaButti K."/>
            <person name="Riley R."/>
            <person name="Lipzen A."/>
            <person name="Clum A."/>
            <person name="Drula E."/>
            <person name="Henrissat B."/>
            <person name="Kohler A."/>
            <person name="Grigoriev I.V."/>
            <person name="Martin F.M."/>
            <person name="Hacquard S."/>
        </authorList>
    </citation>
    <scope>NUCLEOTIDE SEQUENCE</scope>
    <source>
        <strain evidence="1">MPI-CAGE-CH-0230</strain>
    </source>
</reference>
<name>A0A9P9BGW9_9PEZI</name>
<dbReference type="Proteomes" id="UP000756346">
    <property type="component" value="Unassembled WGS sequence"/>
</dbReference>
<protein>
    <submittedName>
        <fullName evidence="1">Uncharacterized protein</fullName>
    </submittedName>
</protein>